<dbReference type="Pfam" id="PF00881">
    <property type="entry name" value="Nitroreductase"/>
    <property type="match status" value="2"/>
</dbReference>
<dbReference type="PANTHER" id="PTHR43673:SF10">
    <property type="entry name" value="NADH DEHYDROGENASE_NAD(P)H NITROREDUCTASE XCC3605-RELATED"/>
    <property type="match status" value="1"/>
</dbReference>
<sequence length="285" mass="31775">MILSGEKGSGVWNVEFLSEQDMIRINVTLSVGAGVRAEVAALLSEMADLSRGERGCIGYEILENCRLEDTMMIIETWENEAVLATHKESGHFTRIIPRVRELATEMKSQKFTTMASADEAITGRRTVREYTGEKICTGVIERVVRAGMYAPSVKDRRPWEFFVMEDAKHLHELAEILPGSEALRTAPMAILVCCNTRLAGLEGGNWPQELGACVQNMLLQAYAEGLGTAWIGVYPKMHFVHEVKKALHLSSEFVPFAVVAIGKTARETDTVTERYDPLKVHFISR</sequence>
<feature type="domain" description="ABM" evidence="3">
    <location>
        <begin position="23"/>
        <end position="111"/>
    </location>
</feature>
<dbReference type="SUPFAM" id="SSF55469">
    <property type="entry name" value="FMN-dependent nitroreductase-like"/>
    <property type="match status" value="1"/>
</dbReference>
<comment type="caution">
    <text evidence="4">The sequence shown here is derived from an EMBL/GenBank/DDBJ whole genome shotgun (WGS) entry which is preliminary data.</text>
</comment>
<dbReference type="EMBL" id="JACOOH010000002">
    <property type="protein sequence ID" value="MBC5620490.1"/>
    <property type="molecule type" value="Genomic_DNA"/>
</dbReference>
<reference evidence="4 5" key="1">
    <citation type="submission" date="2020-08" db="EMBL/GenBank/DDBJ databases">
        <title>Genome public.</title>
        <authorList>
            <person name="Liu C."/>
            <person name="Sun Q."/>
        </authorList>
    </citation>
    <scope>NUCLEOTIDE SEQUENCE [LARGE SCALE GENOMIC DNA]</scope>
    <source>
        <strain evidence="4 5">NSJ-56</strain>
    </source>
</reference>
<proteinExistence type="inferred from homology"/>
<gene>
    <name evidence="4" type="ORF">H8S64_05210</name>
</gene>
<dbReference type="InterPro" id="IPR029479">
    <property type="entry name" value="Nitroreductase"/>
</dbReference>
<dbReference type="Pfam" id="PF03992">
    <property type="entry name" value="ABM"/>
    <property type="match status" value="1"/>
</dbReference>
<organism evidence="4 5">
    <name type="scientific">Butyricimonas hominis</name>
    <dbReference type="NCBI Taxonomy" id="2763032"/>
    <lineage>
        <taxon>Bacteria</taxon>
        <taxon>Pseudomonadati</taxon>
        <taxon>Bacteroidota</taxon>
        <taxon>Bacteroidia</taxon>
        <taxon>Bacteroidales</taxon>
        <taxon>Odoribacteraceae</taxon>
        <taxon>Butyricimonas</taxon>
    </lineage>
</organism>
<evidence type="ECO:0000256" key="1">
    <source>
        <dbReference type="ARBA" id="ARBA00007118"/>
    </source>
</evidence>
<accession>A0ABR7CZA5</accession>
<keyword evidence="2" id="KW-0560">Oxidoreductase</keyword>
<evidence type="ECO:0000313" key="5">
    <source>
        <dbReference type="Proteomes" id="UP000646484"/>
    </source>
</evidence>
<protein>
    <submittedName>
        <fullName evidence="4">Nitroreductase family protein</fullName>
    </submittedName>
</protein>
<comment type="similarity">
    <text evidence="1">Belongs to the nitroreductase family.</text>
</comment>
<evidence type="ECO:0000313" key="4">
    <source>
        <dbReference type="EMBL" id="MBC5620490.1"/>
    </source>
</evidence>
<dbReference type="InterPro" id="IPR000415">
    <property type="entry name" value="Nitroreductase-like"/>
</dbReference>
<dbReference type="InterPro" id="IPR007138">
    <property type="entry name" value="ABM_dom"/>
</dbReference>
<dbReference type="RefSeq" id="WP_186975250.1">
    <property type="nucleotide sequence ID" value="NZ_JACOOH010000002.1"/>
</dbReference>
<keyword evidence="5" id="KW-1185">Reference proteome</keyword>
<dbReference type="PANTHER" id="PTHR43673">
    <property type="entry name" value="NAD(P)H NITROREDUCTASE YDGI-RELATED"/>
    <property type="match status" value="1"/>
</dbReference>
<dbReference type="SUPFAM" id="SSF54909">
    <property type="entry name" value="Dimeric alpha+beta barrel"/>
    <property type="match status" value="1"/>
</dbReference>
<dbReference type="Gene3D" id="3.40.109.10">
    <property type="entry name" value="NADH Oxidase"/>
    <property type="match status" value="1"/>
</dbReference>
<evidence type="ECO:0000259" key="3">
    <source>
        <dbReference type="PROSITE" id="PS51725"/>
    </source>
</evidence>
<name>A0ABR7CZA5_9BACT</name>
<dbReference type="PROSITE" id="PS51725">
    <property type="entry name" value="ABM"/>
    <property type="match status" value="1"/>
</dbReference>
<dbReference type="InterPro" id="IPR011008">
    <property type="entry name" value="Dimeric_a/b-barrel"/>
</dbReference>
<evidence type="ECO:0000256" key="2">
    <source>
        <dbReference type="ARBA" id="ARBA00023002"/>
    </source>
</evidence>
<dbReference type="Proteomes" id="UP000646484">
    <property type="component" value="Unassembled WGS sequence"/>
</dbReference>
<dbReference type="Gene3D" id="3.30.70.100">
    <property type="match status" value="1"/>
</dbReference>